<keyword evidence="2" id="KW-0805">Transcription regulation</keyword>
<evidence type="ECO:0000256" key="3">
    <source>
        <dbReference type="ARBA" id="ARBA00023125"/>
    </source>
</evidence>
<dbReference type="PROSITE" id="PS51054">
    <property type="entry name" value="ORANGE"/>
    <property type="match status" value="1"/>
</dbReference>
<keyword evidence="9" id="KW-1185">Reference proteome</keyword>
<dbReference type="InterPro" id="IPR011598">
    <property type="entry name" value="bHLH_dom"/>
</dbReference>
<name>A0ABM1C4V6_LIMPO</name>
<dbReference type="SMART" id="SM00353">
    <property type="entry name" value="HLH"/>
    <property type="match status" value="1"/>
</dbReference>
<dbReference type="PROSITE" id="PS50888">
    <property type="entry name" value="BHLH"/>
    <property type="match status" value="1"/>
</dbReference>
<feature type="region of interest" description="Disordered" evidence="6">
    <location>
        <begin position="269"/>
        <end position="304"/>
    </location>
</feature>
<comment type="subcellular location">
    <subcellularLocation>
        <location evidence="1">Nucleus</location>
    </subcellularLocation>
</comment>
<dbReference type="InterPro" id="IPR003650">
    <property type="entry name" value="Orange_dom"/>
</dbReference>
<feature type="region of interest" description="Disordered" evidence="6">
    <location>
        <begin position="1"/>
        <end position="20"/>
    </location>
</feature>
<evidence type="ECO:0000256" key="6">
    <source>
        <dbReference type="SAM" id="MobiDB-lite"/>
    </source>
</evidence>
<evidence type="ECO:0000313" key="9">
    <source>
        <dbReference type="Proteomes" id="UP000694941"/>
    </source>
</evidence>
<organism evidence="9 10">
    <name type="scientific">Limulus polyphemus</name>
    <name type="common">Atlantic horseshoe crab</name>
    <dbReference type="NCBI Taxonomy" id="6850"/>
    <lineage>
        <taxon>Eukaryota</taxon>
        <taxon>Metazoa</taxon>
        <taxon>Ecdysozoa</taxon>
        <taxon>Arthropoda</taxon>
        <taxon>Chelicerata</taxon>
        <taxon>Merostomata</taxon>
        <taxon>Xiphosura</taxon>
        <taxon>Limulidae</taxon>
        <taxon>Limulus</taxon>
    </lineage>
</organism>
<dbReference type="InterPro" id="IPR036638">
    <property type="entry name" value="HLH_DNA-bd_sf"/>
</dbReference>
<evidence type="ECO:0000256" key="5">
    <source>
        <dbReference type="ARBA" id="ARBA00023242"/>
    </source>
</evidence>
<proteinExistence type="predicted"/>
<evidence type="ECO:0000256" key="4">
    <source>
        <dbReference type="ARBA" id="ARBA00023163"/>
    </source>
</evidence>
<keyword evidence="4" id="KW-0804">Transcription</keyword>
<evidence type="ECO:0000256" key="2">
    <source>
        <dbReference type="ARBA" id="ARBA00023015"/>
    </source>
</evidence>
<dbReference type="Proteomes" id="UP000694941">
    <property type="component" value="Unplaced"/>
</dbReference>
<gene>
    <name evidence="10" type="primary">LOC106478229</name>
</gene>
<dbReference type="SUPFAM" id="SSF158457">
    <property type="entry name" value="Orange domain-like"/>
    <property type="match status" value="1"/>
</dbReference>
<dbReference type="RefSeq" id="XP_013794207.1">
    <property type="nucleotide sequence ID" value="XM_013938753.2"/>
</dbReference>
<keyword evidence="3" id="KW-0238">DNA-binding</keyword>
<evidence type="ECO:0000259" key="8">
    <source>
        <dbReference type="PROSITE" id="PS51054"/>
    </source>
</evidence>
<evidence type="ECO:0000256" key="1">
    <source>
        <dbReference type="ARBA" id="ARBA00004123"/>
    </source>
</evidence>
<accession>A0ABM1C4V6</accession>
<dbReference type="Pfam" id="PF00010">
    <property type="entry name" value="HLH"/>
    <property type="match status" value="1"/>
</dbReference>
<keyword evidence="5" id="KW-0539">Nucleus</keyword>
<dbReference type="Gene3D" id="4.10.280.10">
    <property type="entry name" value="Helix-loop-helix DNA-binding domain"/>
    <property type="match status" value="1"/>
</dbReference>
<feature type="compositionally biased region" description="Low complexity" evidence="6">
    <location>
        <begin position="270"/>
        <end position="281"/>
    </location>
</feature>
<protein>
    <submittedName>
        <fullName evidence="10">Uncharacterized protein LOC106478229</fullName>
    </submittedName>
</protein>
<reference evidence="10" key="1">
    <citation type="submission" date="2025-08" db="UniProtKB">
        <authorList>
            <consortium name="RefSeq"/>
        </authorList>
    </citation>
    <scope>IDENTIFICATION</scope>
    <source>
        <tissue evidence="10">Muscle</tissue>
    </source>
</reference>
<evidence type="ECO:0000259" key="7">
    <source>
        <dbReference type="PROSITE" id="PS50888"/>
    </source>
</evidence>
<dbReference type="PANTHER" id="PTHR10985">
    <property type="entry name" value="BASIC HELIX-LOOP-HELIX TRANSCRIPTION FACTOR, HES-RELATED"/>
    <property type="match status" value="1"/>
</dbReference>
<feature type="domain" description="BHLH" evidence="7">
    <location>
        <begin position="13"/>
        <end position="70"/>
    </location>
</feature>
<evidence type="ECO:0000313" key="10">
    <source>
        <dbReference type="RefSeq" id="XP_013794207.1"/>
    </source>
</evidence>
<dbReference type="InterPro" id="IPR050370">
    <property type="entry name" value="HES_HEY"/>
</dbReference>
<feature type="domain" description="Orange" evidence="8">
    <location>
        <begin position="89"/>
        <end position="121"/>
    </location>
</feature>
<dbReference type="SUPFAM" id="SSF47459">
    <property type="entry name" value="HLH, helix-loop-helix DNA-binding domain"/>
    <property type="match status" value="1"/>
</dbReference>
<dbReference type="Gene3D" id="6.10.250.980">
    <property type="match status" value="1"/>
</dbReference>
<sequence>MPAEKPPSKTSDYRRATKPIMEKRRRARINQCLTELKSLVLDALREDPSRHSKLEKADILDMTVKHLQNVQKQQVAAAIATDPTVLSKFKAGFSECASEVSRYLNRIGIEQNLRQRVLNHLGNCVSTLQTPTLFSIAATTGIASVAFPGMNSSISDVVSHFQPLGVQIPSNIFTTSSDNMVPPSTLQSMTVGLDINNNVLRAPGSATNPLTISDNLETILGSLPLIPSRLPNGDIAFLLPRKAFASVSNELTNSIVIDSRITDETNYRVSTNNTTTPSYSSWDHSLSPEDPRRHSSLSCVPSPCSSDSGSEVFAESLMESPKESSLSVSLSKIDHSSQSLSSKTPSVVQDISPSRFNTSVSSMSKKDVQSTIANKHRPGSLSVECVSNNQSTINRVENYLSTSPQKLLEDRDLVIREVGVHSEHNSMNSMFGSSALVKNISSVHHQPARSAEESDNAVWRPW</sequence>
<dbReference type="SMART" id="SM00511">
    <property type="entry name" value="ORANGE"/>
    <property type="match status" value="1"/>
</dbReference>
<dbReference type="GeneID" id="106478229"/>
<dbReference type="Pfam" id="PF07527">
    <property type="entry name" value="Hairy_orange"/>
    <property type="match status" value="1"/>
</dbReference>
<dbReference type="CDD" id="cd18913">
    <property type="entry name" value="bHLH-O_hairy_like"/>
    <property type="match status" value="1"/>
</dbReference>